<evidence type="ECO:0000256" key="3">
    <source>
        <dbReference type="ARBA" id="ARBA00006046"/>
    </source>
</evidence>
<evidence type="ECO:0000256" key="9">
    <source>
        <dbReference type="SAM" id="Phobius"/>
    </source>
</evidence>
<dbReference type="PROSITE" id="PS00982">
    <property type="entry name" value="PHYTOENE_DH"/>
    <property type="match status" value="1"/>
</dbReference>
<reference evidence="12" key="1">
    <citation type="journal article" date="2017" name="Genome Biol.">
        <title>Comparative genomics reveals high biological diversity and specific adaptations in the industrially and medically important fungal genus Aspergillus.</title>
        <authorList>
            <person name="de Vries R.P."/>
            <person name="Riley R."/>
            <person name="Wiebenga A."/>
            <person name="Aguilar-Osorio G."/>
            <person name="Amillis S."/>
            <person name="Uchima C.A."/>
            <person name="Anderluh G."/>
            <person name="Asadollahi M."/>
            <person name="Askin M."/>
            <person name="Barry K."/>
            <person name="Battaglia E."/>
            <person name="Bayram O."/>
            <person name="Benocci T."/>
            <person name="Braus-Stromeyer S.A."/>
            <person name="Caldana C."/>
            <person name="Canovas D."/>
            <person name="Cerqueira G.C."/>
            <person name="Chen F."/>
            <person name="Chen W."/>
            <person name="Choi C."/>
            <person name="Clum A."/>
            <person name="Dos Santos R.A."/>
            <person name="Damasio A.R."/>
            <person name="Diallinas G."/>
            <person name="Emri T."/>
            <person name="Fekete E."/>
            <person name="Flipphi M."/>
            <person name="Freyberg S."/>
            <person name="Gallo A."/>
            <person name="Gournas C."/>
            <person name="Habgood R."/>
            <person name="Hainaut M."/>
            <person name="Harispe M.L."/>
            <person name="Henrissat B."/>
            <person name="Hilden K.S."/>
            <person name="Hope R."/>
            <person name="Hossain A."/>
            <person name="Karabika E."/>
            <person name="Karaffa L."/>
            <person name="Karanyi Z."/>
            <person name="Krasevec N."/>
            <person name="Kuo A."/>
            <person name="Kusch H."/>
            <person name="LaButti K."/>
            <person name="Lagendijk E.L."/>
            <person name="Lapidus A."/>
            <person name="Levasseur A."/>
            <person name="Lindquist E."/>
            <person name="Lipzen A."/>
            <person name="Logrieco A.F."/>
            <person name="MacCabe A."/>
            <person name="Maekelae M.R."/>
            <person name="Malavazi I."/>
            <person name="Melin P."/>
            <person name="Meyer V."/>
            <person name="Mielnichuk N."/>
            <person name="Miskei M."/>
            <person name="Molnar A.P."/>
            <person name="Mule G."/>
            <person name="Ngan C.Y."/>
            <person name="Orejas M."/>
            <person name="Orosz E."/>
            <person name="Ouedraogo J.P."/>
            <person name="Overkamp K.M."/>
            <person name="Park H.-S."/>
            <person name="Perrone G."/>
            <person name="Piumi F."/>
            <person name="Punt P.J."/>
            <person name="Ram A.F."/>
            <person name="Ramon A."/>
            <person name="Rauscher S."/>
            <person name="Record E."/>
            <person name="Riano-Pachon D.M."/>
            <person name="Robert V."/>
            <person name="Roehrig J."/>
            <person name="Ruller R."/>
            <person name="Salamov A."/>
            <person name="Salih N.S."/>
            <person name="Samson R.A."/>
            <person name="Sandor E."/>
            <person name="Sanguinetti M."/>
            <person name="Schuetze T."/>
            <person name="Sepcic K."/>
            <person name="Shelest E."/>
            <person name="Sherlock G."/>
            <person name="Sophianopoulou V."/>
            <person name="Squina F.M."/>
            <person name="Sun H."/>
            <person name="Susca A."/>
            <person name="Todd R.B."/>
            <person name="Tsang A."/>
            <person name="Unkles S.E."/>
            <person name="van de Wiele N."/>
            <person name="van Rossen-Uffink D."/>
            <person name="Oliveira J.V."/>
            <person name="Vesth T.C."/>
            <person name="Visser J."/>
            <person name="Yu J.-H."/>
            <person name="Zhou M."/>
            <person name="Andersen M.R."/>
            <person name="Archer D.B."/>
            <person name="Baker S.E."/>
            <person name="Benoit I."/>
            <person name="Brakhage A.A."/>
            <person name="Braus G.H."/>
            <person name="Fischer R."/>
            <person name="Frisvad J.C."/>
            <person name="Goldman G.H."/>
            <person name="Houbraken J."/>
            <person name="Oakley B."/>
            <person name="Pocsi I."/>
            <person name="Scazzocchio C."/>
            <person name="Seiboth B."/>
            <person name="vanKuyk P.A."/>
            <person name="Wortman J."/>
            <person name="Dyer P.S."/>
            <person name="Grigoriev I.V."/>
        </authorList>
    </citation>
    <scope>NUCLEOTIDE SEQUENCE [LARGE SCALE GENOMIC DNA]</scope>
    <source>
        <strain evidence="12">CBS 106.47</strain>
    </source>
</reference>
<evidence type="ECO:0000259" key="10">
    <source>
        <dbReference type="Pfam" id="PF01593"/>
    </source>
</evidence>
<dbReference type="Pfam" id="PF01593">
    <property type="entry name" value="Amino_oxidase"/>
    <property type="match status" value="1"/>
</dbReference>
<dbReference type="FunFam" id="3.50.50.60:FF:000171">
    <property type="entry name" value="zeta-carotene-forming phytoene desaturase"/>
    <property type="match status" value="1"/>
</dbReference>
<evidence type="ECO:0000313" key="12">
    <source>
        <dbReference type="Proteomes" id="UP000184063"/>
    </source>
</evidence>
<feature type="domain" description="Amine oxidase" evidence="10">
    <location>
        <begin position="14"/>
        <end position="497"/>
    </location>
</feature>
<dbReference type="GO" id="GO:0016117">
    <property type="term" value="P:carotenoid biosynthetic process"/>
    <property type="evidence" value="ECO:0007669"/>
    <property type="project" value="UniProtKB-KW"/>
</dbReference>
<comment type="cofactor">
    <cofactor evidence="1">
        <name>NAD(+)</name>
        <dbReference type="ChEBI" id="CHEBI:57540"/>
    </cofactor>
</comment>
<evidence type="ECO:0000256" key="2">
    <source>
        <dbReference type="ARBA" id="ARBA00004829"/>
    </source>
</evidence>
<evidence type="ECO:0000256" key="4">
    <source>
        <dbReference type="ARBA" id="ARBA00013293"/>
    </source>
</evidence>
<gene>
    <name evidence="11" type="ORF">ASPFODRAFT_61871</name>
</gene>
<evidence type="ECO:0000256" key="6">
    <source>
        <dbReference type="ARBA" id="ARBA00023002"/>
    </source>
</evidence>
<name>A0A1M3TEN3_ASPLC</name>
<proteinExistence type="inferred from homology"/>
<keyword evidence="9" id="KW-0472">Membrane</keyword>
<evidence type="ECO:0000256" key="8">
    <source>
        <dbReference type="RuleBase" id="RU362075"/>
    </source>
</evidence>
<keyword evidence="6 8" id="KW-0560">Oxidoreductase</keyword>
<keyword evidence="9" id="KW-1133">Transmembrane helix</keyword>
<dbReference type="InterPro" id="IPR014105">
    <property type="entry name" value="Carotenoid/retinoid_OxRdtase"/>
</dbReference>
<dbReference type="InterPro" id="IPR036188">
    <property type="entry name" value="FAD/NAD-bd_sf"/>
</dbReference>
<accession>A0A1M3TEN3</accession>
<keyword evidence="5 8" id="KW-0125">Carotenoid biosynthesis</keyword>
<dbReference type="GO" id="GO:0016166">
    <property type="term" value="F:phytoene dehydrogenase activity"/>
    <property type="evidence" value="ECO:0007669"/>
    <property type="project" value="UniProtKB-ARBA"/>
</dbReference>
<dbReference type="SUPFAM" id="SSF51905">
    <property type="entry name" value="FAD/NAD(P)-binding domain"/>
    <property type="match status" value="1"/>
</dbReference>
<organism evidence="11 12">
    <name type="scientific">Aspergillus luchuensis (strain CBS 106.47)</name>
    <dbReference type="NCBI Taxonomy" id="1137211"/>
    <lineage>
        <taxon>Eukaryota</taxon>
        <taxon>Fungi</taxon>
        <taxon>Dikarya</taxon>
        <taxon>Ascomycota</taxon>
        <taxon>Pezizomycotina</taxon>
        <taxon>Eurotiomycetes</taxon>
        <taxon>Eurotiomycetidae</taxon>
        <taxon>Eurotiales</taxon>
        <taxon>Aspergillaceae</taxon>
        <taxon>Aspergillus</taxon>
        <taxon>Aspergillus subgen. Circumdati</taxon>
    </lineage>
</organism>
<evidence type="ECO:0000256" key="5">
    <source>
        <dbReference type="ARBA" id="ARBA00022746"/>
    </source>
</evidence>
<feature type="transmembrane region" description="Helical" evidence="9">
    <location>
        <begin position="511"/>
        <end position="532"/>
    </location>
</feature>
<comment type="similarity">
    <text evidence="3 8">Belongs to the carotenoid/retinoid oxidoreductase family.</text>
</comment>
<dbReference type="Proteomes" id="UP000184063">
    <property type="component" value="Unassembled WGS sequence"/>
</dbReference>
<dbReference type="PANTHER" id="PTHR43734:SF1">
    <property type="entry name" value="PHYTOENE DESATURASE"/>
    <property type="match status" value="1"/>
</dbReference>
<keyword evidence="9" id="KW-0812">Transmembrane</keyword>
<dbReference type="OrthoDB" id="7777654at2759"/>
<dbReference type="InterPro" id="IPR008150">
    <property type="entry name" value="Phytoene_DH_bac_CS"/>
</dbReference>
<dbReference type="VEuPathDB" id="FungiDB:ASPFODRAFT_61871"/>
<dbReference type="EMBL" id="KV878243">
    <property type="protein sequence ID" value="OJZ85195.1"/>
    <property type="molecule type" value="Genomic_DNA"/>
</dbReference>
<protein>
    <recommendedName>
        <fullName evidence="4">Phytoene desaturase</fullName>
    </recommendedName>
    <alternativeName>
        <fullName evidence="7">Phytoene desaturase (3,4-didehydrolycopene-forming)</fullName>
    </alternativeName>
</protein>
<dbReference type="InterPro" id="IPR002937">
    <property type="entry name" value="Amino_oxidase"/>
</dbReference>
<evidence type="ECO:0000313" key="11">
    <source>
        <dbReference type="EMBL" id="OJZ85195.1"/>
    </source>
</evidence>
<dbReference type="PANTHER" id="PTHR43734">
    <property type="entry name" value="PHYTOENE DESATURASE"/>
    <property type="match status" value="1"/>
</dbReference>
<dbReference type="Gene3D" id="3.50.50.60">
    <property type="entry name" value="FAD/NAD(P)-binding domain"/>
    <property type="match status" value="2"/>
</dbReference>
<evidence type="ECO:0000256" key="7">
    <source>
        <dbReference type="ARBA" id="ARBA00034551"/>
    </source>
</evidence>
<evidence type="ECO:0000256" key="1">
    <source>
        <dbReference type="ARBA" id="ARBA00001911"/>
    </source>
</evidence>
<dbReference type="NCBIfam" id="TIGR02734">
    <property type="entry name" value="crtI_fam"/>
    <property type="match status" value="1"/>
</dbReference>
<comment type="pathway">
    <text evidence="2 8">Carotenoid biosynthesis.</text>
</comment>
<dbReference type="AlphaFoldDB" id="A0A1M3TEN3"/>
<sequence length="544" mass="61158">MAKKSAIVVGAGVGGISTAARLAREGFKVTVLEKHAFVGGRCSIIERDGYRFDQGPSLLLMREIFSRTFQDLGTSLSSEGVELLKCEPNYCIWFPDNDIVELSSDITRLKEEVIRHEGITGLSKLLDFLKETGQYYNLTLDYIMNRDFPHFLSLLQPNVLRALVAMRPWNTMAGIVEQYFTSTKMKQAWTFASMYMGMSPYQAPGTYSLLQYSETVDGIWYPRGGFQKVLQALADVGRRLGVDYRLRAPVDSVLLAPDQRSAKGVRLNSGEEIHADLVVINADLVYAYNNLLPESGYGRSLQKRHTSCSSISFFWAFDTTFPQLKSHNIFLAEKYRESFDSIFVDHSIPDEPSFYLNVPSRIDPTAAPPGKDAVVVLVPVGSLREPGTNDKKHWERIIPDTRDLVIKTIEERTGLQNLRSKLLHETYETPHTWKDKFNLDRGAILGLSHSFFNMLSFRPSLKHPTIDGLYFAGASTHPGTGVPVCLAGSKLVCERILRDTRLEQRMLFATAYIWVTFTLVVVLATACVTLLYPSCLDSFLCLVQ</sequence>